<dbReference type="GO" id="GO:0008233">
    <property type="term" value="F:peptidase activity"/>
    <property type="evidence" value="ECO:0007669"/>
    <property type="project" value="UniProtKB-KW"/>
</dbReference>
<evidence type="ECO:0000313" key="4">
    <source>
        <dbReference type="Proteomes" id="UP000218765"/>
    </source>
</evidence>
<evidence type="ECO:0000256" key="2">
    <source>
        <dbReference type="SAM" id="SignalP"/>
    </source>
</evidence>
<organism evidence="3 4">
    <name type="scientific">Thiohalobacter thiocyanaticus</name>
    <dbReference type="NCBI Taxonomy" id="585455"/>
    <lineage>
        <taxon>Bacteria</taxon>
        <taxon>Pseudomonadati</taxon>
        <taxon>Pseudomonadota</taxon>
        <taxon>Gammaproteobacteria</taxon>
        <taxon>Thiohalobacterales</taxon>
        <taxon>Thiohalobacteraceae</taxon>
        <taxon>Thiohalobacter</taxon>
    </lineage>
</organism>
<dbReference type="GO" id="GO:0006508">
    <property type="term" value="P:proteolysis"/>
    <property type="evidence" value="ECO:0007669"/>
    <property type="project" value="UniProtKB-KW"/>
</dbReference>
<gene>
    <name evidence="3" type="ORF">FOKN1_2804</name>
</gene>
<keyword evidence="1" id="KW-0812">Transmembrane</keyword>
<keyword evidence="1" id="KW-0472">Membrane</keyword>
<dbReference type="NCBIfam" id="TIGR03370">
    <property type="entry name" value="VPLPA-CTERM"/>
    <property type="match status" value="1"/>
</dbReference>
<dbReference type="Proteomes" id="UP000218765">
    <property type="component" value="Chromosome"/>
</dbReference>
<dbReference type="AlphaFoldDB" id="A0A1Z4VVF4"/>
<reference evidence="3 4" key="1">
    <citation type="submission" date="2017-05" db="EMBL/GenBank/DDBJ databases">
        <title>Thiocyanate degradation by Thiohalobacter thiocyanaticus FOKN1.</title>
        <authorList>
            <person name="Oshiki M."/>
            <person name="Fukushima T."/>
            <person name="Kawano S."/>
            <person name="Nakagawa J."/>
        </authorList>
    </citation>
    <scope>NUCLEOTIDE SEQUENCE [LARGE SCALE GENOMIC DNA]</scope>
    <source>
        <strain evidence="3 4">FOKN1</strain>
    </source>
</reference>
<dbReference type="EMBL" id="AP018052">
    <property type="protein sequence ID" value="BAZ95164.1"/>
    <property type="molecule type" value="Genomic_DNA"/>
</dbReference>
<accession>A0A1Z4VVF4</accession>
<sequence>MKRVAVALGTAWLYASAVSAAPLGLTQQFPDIQTSDLNISYDAGTGSLSANQPTFAMFTYSDGITSTQYYDWTYSLTASLDSGTGTLTSGSLEIQDGSSVTQLSGSLTAFGYTDAGSKDVFEFLFDVTGGALAGDFGALGGIIIVTDTSDFTGDFGIDFTAASTSNDTFAAVVPVPAAVWLFGSGLLGLAAAARRRH</sequence>
<keyword evidence="1" id="KW-1133">Transmembrane helix</keyword>
<protein>
    <submittedName>
        <fullName evidence="3">Zn-dependent protease</fullName>
    </submittedName>
</protein>
<feature type="chain" id="PRO_5012871006" evidence="2">
    <location>
        <begin position="21"/>
        <end position="197"/>
    </location>
</feature>
<dbReference type="InterPro" id="IPR022472">
    <property type="entry name" value="VPLPA-CTERM"/>
</dbReference>
<evidence type="ECO:0000313" key="3">
    <source>
        <dbReference type="EMBL" id="BAZ95164.1"/>
    </source>
</evidence>
<dbReference type="RefSeq" id="WP_197702960.1">
    <property type="nucleotide sequence ID" value="NZ_AP018052.1"/>
</dbReference>
<proteinExistence type="predicted"/>
<name>A0A1Z4VVF4_9GAMM</name>
<evidence type="ECO:0000256" key="1">
    <source>
        <dbReference type="SAM" id="Phobius"/>
    </source>
</evidence>
<keyword evidence="4" id="KW-1185">Reference proteome</keyword>
<keyword evidence="3" id="KW-0378">Hydrolase</keyword>
<keyword evidence="3" id="KW-0645">Protease</keyword>
<dbReference type="KEGG" id="ttc:FOKN1_2804"/>
<feature type="transmembrane region" description="Helical" evidence="1">
    <location>
        <begin position="169"/>
        <end position="193"/>
    </location>
</feature>
<keyword evidence="2" id="KW-0732">Signal</keyword>
<feature type="signal peptide" evidence="2">
    <location>
        <begin position="1"/>
        <end position="20"/>
    </location>
</feature>